<evidence type="ECO:0000259" key="3">
    <source>
        <dbReference type="PROSITE" id="PS50075"/>
    </source>
</evidence>
<dbReference type="InterPro" id="IPR009081">
    <property type="entry name" value="PP-bd_ACP"/>
</dbReference>
<dbReference type="RefSeq" id="WP_184927189.1">
    <property type="nucleotide sequence ID" value="NZ_BMSQ01000069.1"/>
</dbReference>
<name>A0A7W8B522_STRST</name>
<dbReference type="GO" id="GO:0031177">
    <property type="term" value="F:phosphopantetheine binding"/>
    <property type="evidence" value="ECO:0007669"/>
    <property type="project" value="InterPro"/>
</dbReference>
<proteinExistence type="predicted"/>
<keyword evidence="5" id="KW-1185">Reference proteome</keyword>
<gene>
    <name evidence="4" type="ORF">FHS40_009187</name>
</gene>
<dbReference type="AlphaFoldDB" id="A0A7W8B522"/>
<dbReference type="Gene3D" id="1.10.1200.10">
    <property type="entry name" value="ACP-like"/>
    <property type="match status" value="1"/>
</dbReference>
<dbReference type="GO" id="GO:0017000">
    <property type="term" value="P:antibiotic biosynthetic process"/>
    <property type="evidence" value="ECO:0007669"/>
    <property type="project" value="UniProtKB-ARBA"/>
</dbReference>
<dbReference type="Proteomes" id="UP000549009">
    <property type="component" value="Unassembled WGS sequence"/>
</dbReference>
<dbReference type="InterPro" id="IPR020806">
    <property type="entry name" value="PKS_PP-bd"/>
</dbReference>
<sequence>MRNYLLTVLEEKFDVAPDDVQPETKLSKLGFDSISTVELFTTLTDHFEGVSLDETGDISDQTVEDLIQAVAAQLPCNPER</sequence>
<evidence type="ECO:0000313" key="5">
    <source>
        <dbReference type="Proteomes" id="UP000549009"/>
    </source>
</evidence>
<feature type="domain" description="Carrier" evidence="3">
    <location>
        <begin position="1"/>
        <end position="74"/>
    </location>
</feature>
<dbReference type="PROSITE" id="PS50075">
    <property type="entry name" value="CARRIER"/>
    <property type="match status" value="1"/>
</dbReference>
<evidence type="ECO:0000313" key="4">
    <source>
        <dbReference type="EMBL" id="MBB5110057.1"/>
    </source>
</evidence>
<keyword evidence="2" id="KW-0597">Phosphoprotein</keyword>
<dbReference type="SMART" id="SM00823">
    <property type="entry name" value="PKS_PP"/>
    <property type="match status" value="1"/>
</dbReference>
<accession>A0A7W8B522</accession>
<reference evidence="4 5" key="1">
    <citation type="submission" date="2020-08" db="EMBL/GenBank/DDBJ databases">
        <title>Genomic Encyclopedia of Type Strains, Phase III (KMG-III): the genomes of soil and plant-associated and newly described type strains.</title>
        <authorList>
            <person name="Whitman W."/>
        </authorList>
    </citation>
    <scope>NUCLEOTIDE SEQUENCE [LARGE SCALE GENOMIC DNA]</scope>
    <source>
        <strain evidence="4 5">CECT 3146</strain>
    </source>
</reference>
<comment type="caution">
    <text evidence="4">The sequence shown here is derived from an EMBL/GenBank/DDBJ whole genome shotgun (WGS) entry which is preliminary data.</text>
</comment>
<evidence type="ECO:0000256" key="1">
    <source>
        <dbReference type="ARBA" id="ARBA00022450"/>
    </source>
</evidence>
<evidence type="ECO:0000256" key="2">
    <source>
        <dbReference type="ARBA" id="ARBA00022553"/>
    </source>
</evidence>
<dbReference type="SUPFAM" id="SSF47336">
    <property type="entry name" value="ACP-like"/>
    <property type="match status" value="1"/>
</dbReference>
<dbReference type="Pfam" id="PF00550">
    <property type="entry name" value="PP-binding"/>
    <property type="match status" value="1"/>
</dbReference>
<organism evidence="4 5">
    <name type="scientific">Streptomyces spectabilis</name>
    <dbReference type="NCBI Taxonomy" id="68270"/>
    <lineage>
        <taxon>Bacteria</taxon>
        <taxon>Bacillati</taxon>
        <taxon>Actinomycetota</taxon>
        <taxon>Actinomycetes</taxon>
        <taxon>Kitasatosporales</taxon>
        <taxon>Streptomycetaceae</taxon>
        <taxon>Streptomyces</taxon>
    </lineage>
</organism>
<keyword evidence="1" id="KW-0596">Phosphopantetheine</keyword>
<protein>
    <submittedName>
        <fullName evidence="4">Acyl carrier protein</fullName>
    </submittedName>
</protein>
<dbReference type="EMBL" id="JACHJD010000062">
    <property type="protein sequence ID" value="MBB5110057.1"/>
    <property type="molecule type" value="Genomic_DNA"/>
</dbReference>
<dbReference type="InterPro" id="IPR036736">
    <property type="entry name" value="ACP-like_sf"/>
</dbReference>